<feature type="region of interest" description="Disordered" evidence="1">
    <location>
        <begin position="39"/>
        <end position="59"/>
    </location>
</feature>
<dbReference type="AlphaFoldDB" id="X0WUK4"/>
<accession>X0WUK4</accession>
<organism evidence="2">
    <name type="scientific">marine sediment metagenome</name>
    <dbReference type="NCBI Taxonomy" id="412755"/>
    <lineage>
        <taxon>unclassified sequences</taxon>
        <taxon>metagenomes</taxon>
        <taxon>ecological metagenomes</taxon>
    </lineage>
</organism>
<comment type="caution">
    <text evidence="2">The sequence shown here is derived from an EMBL/GenBank/DDBJ whole genome shotgun (WGS) entry which is preliminary data.</text>
</comment>
<feature type="non-terminal residue" evidence="2">
    <location>
        <position position="59"/>
    </location>
</feature>
<dbReference type="EMBL" id="BARS01031202">
    <property type="protein sequence ID" value="GAG28158.1"/>
    <property type="molecule type" value="Genomic_DNA"/>
</dbReference>
<protein>
    <submittedName>
        <fullName evidence="2">Uncharacterized protein</fullName>
    </submittedName>
</protein>
<evidence type="ECO:0000313" key="2">
    <source>
        <dbReference type="EMBL" id="GAG28158.1"/>
    </source>
</evidence>
<evidence type="ECO:0000256" key="1">
    <source>
        <dbReference type="SAM" id="MobiDB-lite"/>
    </source>
</evidence>
<proteinExistence type="predicted"/>
<name>X0WUK4_9ZZZZ</name>
<sequence length="59" mass="6312">MEHWLEHMPQALATHVSSGCEALPLARVKAPLFDARSAEVSGNHGSSIQGAMSIRQSGR</sequence>
<reference evidence="2" key="1">
    <citation type="journal article" date="2014" name="Front. Microbiol.">
        <title>High frequency of phylogenetically diverse reductive dehalogenase-homologous genes in deep subseafloor sedimentary metagenomes.</title>
        <authorList>
            <person name="Kawai M."/>
            <person name="Futagami T."/>
            <person name="Toyoda A."/>
            <person name="Takaki Y."/>
            <person name="Nishi S."/>
            <person name="Hori S."/>
            <person name="Arai W."/>
            <person name="Tsubouchi T."/>
            <person name="Morono Y."/>
            <person name="Uchiyama I."/>
            <person name="Ito T."/>
            <person name="Fujiyama A."/>
            <person name="Inagaki F."/>
            <person name="Takami H."/>
        </authorList>
    </citation>
    <scope>NUCLEOTIDE SEQUENCE</scope>
    <source>
        <strain evidence="2">Expedition CK06-06</strain>
    </source>
</reference>
<feature type="compositionally biased region" description="Polar residues" evidence="1">
    <location>
        <begin position="43"/>
        <end position="59"/>
    </location>
</feature>
<gene>
    <name evidence="2" type="ORF">S01H1_48582</name>
</gene>